<dbReference type="EMBL" id="HBDY01011267">
    <property type="protein sequence ID" value="CAD8242985.1"/>
    <property type="molecule type" value="Transcribed_RNA"/>
</dbReference>
<dbReference type="AlphaFoldDB" id="A0A7R9TRX2"/>
<feature type="region of interest" description="Disordered" evidence="1">
    <location>
        <begin position="101"/>
        <end position="121"/>
    </location>
</feature>
<accession>A0A7R9TRX2</accession>
<reference evidence="2" key="1">
    <citation type="submission" date="2021-01" db="EMBL/GenBank/DDBJ databases">
        <authorList>
            <person name="Corre E."/>
            <person name="Pelletier E."/>
            <person name="Niang G."/>
            <person name="Scheremetjew M."/>
            <person name="Finn R."/>
            <person name="Kale V."/>
            <person name="Holt S."/>
            <person name="Cochrane G."/>
            <person name="Meng A."/>
            <person name="Brown T."/>
            <person name="Cohen L."/>
        </authorList>
    </citation>
    <scope>NUCLEOTIDE SEQUENCE</scope>
    <source>
        <strain evidence="2">RCC1614</strain>
    </source>
</reference>
<organism evidence="2">
    <name type="scientific">Micromonas pusilla</name>
    <name type="common">Picoplanktonic green alga</name>
    <name type="synonym">Chromulina pusilla</name>
    <dbReference type="NCBI Taxonomy" id="38833"/>
    <lineage>
        <taxon>Eukaryota</taxon>
        <taxon>Viridiplantae</taxon>
        <taxon>Chlorophyta</taxon>
        <taxon>Mamiellophyceae</taxon>
        <taxon>Mamiellales</taxon>
        <taxon>Mamiellaceae</taxon>
        <taxon>Micromonas</taxon>
    </lineage>
</organism>
<dbReference type="OMA" id="WPTNILE"/>
<evidence type="ECO:0000313" key="2">
    <source>
        <dbReference type="EMBL" id="CAD8242985.1"/>
    </source>
</evidence>
<evidence type="ECO:0000256" key="1">
    <source>
        <dbReference type="SAM" id="MobiDB-lite"/>
    </source>
</evidence>
<proteinExistence type="predicted"/>
<sequence length="137" mass="14800">MPATFATGQGEGPKDPGPWADKVLEVMTLPVPKKPCTLCEFWFAVPCLTGVGSFKSVLAKKASFGDKAARAKLNDERTSASRLYSGVPLCCFCSQLVVPDPEEARSPKSAKKGKRTSEPEVTPSKFLMSFLNKDVDD</sequence>
<gene>
    <name evidence="2" type="ORF">MPUS1402_LOCUS8512</name>
</gene>
<name>A0A7R9TRX2_MICPS</name>
<protein>
    <submittedName>
        <fullName evidence="2">Uncharacterized protein</fullName>
    </submittedName>
</protein>